<dbReference type="SMART" id="SM00473">
    <property type="entry name" value="PAN_AP"/>
    <property type="match status" value="1"/>
</dbReference>
<evidence type="ECO:0000256" key="1">
    <source>
        <dbReference type="SAM" id="MobiDB-lite"/>
    </source>
</evidence>
<dbReference type="PANTHER" id="PTHR16897">
    <property type="entry name" value="OS10G0105400 PROTEIN"/>
    <property type="match status" value="1"/>
</dbReference>
<feature type="domain" description="Apple" evidence="2">
    <location>
        <begin position="2245"/>
        <end position="2322"/>
    </location>
</feature>
<dbReference type="SUPFAM" id="SSF57414">
    <property type="entry name" value="Hairpin loop containing domain-like"/>
    <property type="match status" value="1"/>
</dbReference>
<dbReference type="PANTHER" id="PTHR16897:SF2">
    <property type="entry name" value="OS03G0226600 PROTEIN"/>
    <property type="match status" value="1"/>
</dbReference>
<sequence length="2951" mass="327364">MFVVDFAVSLCLDGDCSETFPLLKQSRIPQLGCNTNFTLPGGSIHGFMKYLLNDTIENVGQELSEAGINAVLKHLGLDDVLSVKDGQFRAPDDIETVSGWSVPELNQSTSMPSLPDGWVCVVNDNLLGTKCYFSVDLIAVTLRTTLWMDLDMCTYTFSAGIGLKTFSFRLFDYNYGEERTLIAGSVFSLRYTIGLDEETDSFVLDLGVTLCVDSICTDITLWSGFRAPRPGCGENVILGDYTLDEFLAMVADASLGSATRTATEAALEALGLHKVLSIGESCDMPEGLENGWKGAQRKEETLEVGEMLTFTFIIDNIQTEDVFQLDFAFRLCFNEEMTDCTEVTLLQGSKVPKTGCATAPDIPGEESTLDVGDALHIRYTIGKDPVEKVFVVDFSVQVCIDSDCTEPVPLLNQAGLPQPLCQRNASYQAKWPGGGSFSEFVTTYGNELGTAVADLAFEKWGVSDLLLDSACTLVGQNSANRCELNIAELGLSDDFQFAIRDFCFGIETCVEMDLVVLRKTLKAEVRFDPCNYTLSISLGSRRRVLTLLDVEWGVEQTWQIGTLFQIRHTIWNMAEHQNYRISLDIDICLDEGACSLTHQVLQDLVFPKPFCNFNGTLQFLNGMSTTAFLNSLDPASLAADALESQLIQVFEALEIADLYSTATCTAAVPDEAPSCSWTPDIPDVDIINCRMTESCTGIMCCVDFDFLAVIRSFKVYFDIDFCMYKLVFGIGSRQYEYQLFTLPLAEEQTITIGQAFYIRFIIYQQEMDFRVHFAVSLCIDGRCVTSVDLLSGATINKPLCNMTSIGSYQLPGDDTIDTFAALSKDFGEEGLRIGIEAVFRKLGIADMLSEGRCVDPAPVPITRDCSDNPLPELPGVSCVHSQYCLGITCCVEIDLKITAYSFRTWLTLDPEAFRLSAGIGTREFEYSMFTFPWGVDQEIIIGTVFKLLYNTDDLTAEKAFSLSLSLDVSVGSPVTSLPGLFVRRSAENRVHFPLLVRSVVPKRVLSTDFTLPGNGTIAGFREFLGGLGVDPMDVSAEALFRSLGISELFVSEPCTEVVNTNVPETCSNPNATLPNTHGLLTCGYSEDCSGIECCIILDFKIFTRNFKLWFKVDTNVYSMSLGFGNVTWTPSIFTFPWGLQQSQTIGDVLEIRYAVEKIGYQYKTYLEINLNVEGDYLNIPILNGHMFQEPQLDLSEPVSLPDSSVSFFLSEVGYSAETPMANIIQQAVFRHYDIFDFVDVTCDSAAIKSTVSCPNIPLPESDDAHCAVNEDCSGIHCCVTVDLVVVERSFLVTFKVNPDDFELRFSFANKSFGVNLFGVPWGLQQDISVGNIFELVYKVDSFDFGKQFQVDFSLSSSIDNVRQEVQLLEGVHLTSPTESSVGVGNAELLSIGDILAAIKELPMTLQKEEILPFVASEIGMEVDDLRSPDEWREKLDAASVPDCPLADVSRNTSALTNGMVECIPLSYCQGIKCHVIFDLKVVQPKIQLSFELMPCFPGFGLRLRLENVEKNIMFGSKYDVREGPTEYESFGEVLKLRYRVLLTDDQQFRSTFSLLVCVNRICFVNVDLVTDIVIPRPSSCGRRRRGVKVTGAGLSFLQDNNFEQRQVGAIFHGDVQFCQEKLRSHHTGQVSLKKEQVSDSVNILYSVVNPDDHRVVISLTLKVCDGETTNETCKNIKVLKEVVVPLFGCRLDKTEAVSATASYHRYKRSVPISSVGQTQINLHRERYTSQATYNRQKQLIKERLDRRNAVIKVVKREPSTCAANEFWDNTIGEVRDMLDLHAVDPVIAFQLIKDLQELYAQLVEEAIDLLLSKSEEDIFSSFDIKLRGTFSFPRRTVNFFSYETFFLIGGMVPATFGFGANGYYGADLSVVASLMNMNVQGGITPYLGVQVYGELGVGALLYAKLRLEGDIMETRFPITAEIRFSKFPMDVGMTLDIELIPLQLKLKALVTLEIKIPFIGTIKKTLFKKTLWKYTTSSIKSRILDLHTWEPDNSAPELETVGGGGSEGQVSNGSCLQLADESSARRAGVKRRTSRRKSHPAARCKHPNQNQHVSLELAAGRKRRDNDYLPHQTRECMVKQLKGLDYTEPAIQIEITANDDRSKVPLTYSVGTVPNSDDVVSKEELGGPTTVLKRDLTFGVPLYFTAEACNNAGLCSQATCSMSTYDNTLPGGRIDAAFLSSSNQYKLSAVAKLFDDSDISQMRESVGFGKGTWSDQIHPWSEFQLTKNSATSGGDPLSSFTPEVLGRLTAESFEEIKGATVDGPNPGKCALQCLRYPGTKCMSFNFDFESKDCQLLSAIEAVGQKQGSRRERSGFYHYYERLGVGHTAKFEHAGLSLQHNHLYFFNVEVVNTLGYTGTLASEGVVADFTPPEPGYVGTGKSDYVTLDSCQNMLIDNWDRRCVDHTDIPNHRIIHDGPESETVFNGIEPNIGVYHTRANTYIAANWKGIRDDETGIYGYSWSVGESPGKDLIHPHIDPHAHLYNETEWTHSGNIHPIPADKFPNSILPDGKYYITVRGVNKVEYGGPMVLSVSHTSPYIIDNTPPDVHAITSVKYNEETSQIFVAYNMSDVESDIREADLGFGKTKYDVLLKSWVRHLYTGNETHVGNFTMEVALEDGVPAWAKIRGINKVNLRAVGVADSPIVVDRTGPIAGEVYDGDQVGEDLQFINKAEEVCANWKDFYDEDSGIKDFMWGVGSTPGELDILEYVKVSSSEHVWCSNIDTELQHNLTYYSTIVATHNGHRGLNVSGISNGVLIDLTPPEAGWVVDGNYMDMDPSTGLPMDEVFTSEPAMVSAQWGEFVDPESDIDSYSVSVWRSALISDGAWGAAEEIHEPDKLDKEKTQVEYFHFQLSHGDRIYTAITARNGATDTTEGRSNGVIVDLTAPDLQYLVDTQANENNTIEDSDYQTNENSISSSWEFEDQESGIDHYKIAIIETMHGTKQQIYPGKCRVR</sequence>
<evidence type="ECO:0000313" key="3">
    <source>
        <dbReference type="EMBL" id="CAH1242180.1"/>
    </source>
</evidence>
<keyword evidence="4" id="KW-1185">Reference proteome</keyword>
<feature type="compositionally biased region" description="Basic residues" evidence="1">
    <location>
        <begin position="2027"/>
        <end position="2046"/>
    </location>
</feature>
<gene>
    <name evidence="3" type="primary">Hypp6488</name>
    <name evidence="3" type="ORF">BLAG_LOCUS5502</name>
</gene>
<organism evidence="3 4">
    <name type="scientific">Branchiostoma lanceolatum</name>
    <name type="common">Common lancelet</name>
    <name type="synonym">Amphioxus lanceolatum</name>
    <dbReference type="NCBI Taxonomy" id="7740"/>
    <lineage>
        <taxon>Eukaryota</taxon>
        <taxon>Metazoa</taxon>
        <taxon>Chordata</taxon>
        <taxon>Cephalochordata</taxon>
        <taxon>Leptocardii</taxon>
        <taxon>Amphioxiformes</taxon>
        <taxon>Branchiostomatidae</taxon>
        <taxon>Branchiostoma</taxon>
    </lineage>
</organism>
<dbReference type="EMBL" id="OV696697">
    <property type="protein sequence ID" value="CAH1242180.1"/>
    <property type="molecule type" value="Genomic_DNA"/>
</dbReference>
<evidence type="ECO:0000313" key="4">
    <source>
        <dbReference type="Proteomes" id="UP000838412"/>
    </source>
</evidence>
<dbReference type="Gene3D" id="3.50.4.10">
    <property type="entry name" value="Hepatocyte Growth Factor"/>
    <property type="match status" value="1"/>
</dbReference>
<reference evidence="3" key="1">
    <citation type="submission" date="2022-01" db="EMBL/GenBank/DDBJ databases">
        <authorList>
            <person name="Braso-Vives M."/>
        </authorList>
    </citation>
    <scope>NUCLEOTIDE SEQUENCE</scope>
</reference>
<dbReference type="Proteomes" id="UP000838412">
    <property type="component" value="Chromosome 12"/>
</dbReference>
<name>A0A8J9YUU9_BRALA</name>
<dbReference type="OrthoDB" id="10019607at2759"/>
<dbReference type="CDD" id="cd01099">
    <property type="entry name" value="PAN_AP_HGF"/>
    <property type="match status" value="1"/>
</dbReference>
<dbReference type="InterPro" id="IPR003609">
    <property type="entry name" value="Pan_app"/>
</dbReference>
<feature type="region of interest" description="Disordered" evidence="1">
    <location>
        <begin position="1995"/>
        <end position="2051"/>
    </location>
</feature>
<proteinExistence type="predicted"/>
<evidence type="ECO:0000259" key="2">
    <source>
        <dbReference type="SMART" id="SM00473"/>
    </source>
</evidence>
<protein>
    <submittedName>
        <fullName evidence="3">Hypp6488 protein</fullName>
    </submittedName>
</protein>
<accession>A0A8J9YUU9</accession>